<evidence type="ECO:0000313" key="1">
    <source>
        <dbReference type="EMBL" id="GGF05507.1"/>
    </source>
</evidence>
<dbReference type="Proteomes" id="UP000655016">
    <property type="component" value="Unassembled WGS sequence"/>
</dbReference>
<dbReference type="Pfam" id="PF22541">
    <property type="entry name" value="DUF7005"/>
    <property type="match status" value="1"/>
</dbReference>
<protein>
    <recommendedName>
        <fullName evidence="3">Peptidase MA superfamily protein</fullName>
    </recommendedName>
</protein>
<dbReference type="InterPro" id="IPR054274">
    <property type="entry name" value="DUF7005"/>
</dbReference>
<sequence length="370" mass="42831">MDNSVSLKINQEFSLNLSHALKEYLFNKFDNKPLYSEESSIEFWDNYSKNNTSGNVFDLLKKCYPQLNFPIETGIDKSELYKEFVFKGKIDLASLPSCLELTNSKSIKFENIICSAGRIPVLTISNEKDFVKIIQSLLHKNNPVEIPQSMGAVLINGINNWERIKILKSQWLAKNPFGNWNQEFSNVILNKPLYKDRLIILSTKPYSNVSAKQLGLDEDIWISNSVSIRLEHELTHLYTLKRYGHASNNLHDELIADYIGIVKTIGYYDKWWMQNFMGLEEYPKYRRGARLENYVQENRLSQEDFKQLIKIVKNAIETIAIFDEKIGKLASSKDESCRIEALCETGLTILVSQKGGDILLDNYYEKFNKF</sequence>
<comment type="caution">
    <text evidence="1">The sequence shown here is derived from an EMBL/GenBank/DDBJ whole genome shotgun (WGS) entry which is preliminary data.</text>
</comment>
<proteinExistence type="predicted"/>
<evidence type="ECO:0008006" key="3">
    <source>
        <dbReference type="Google" id="ProtNLM"/>
    </source>
</evidence>
<keyword evidence="2" id="KW-1185">Reference proteome</keyword>
<reference evidence="2" key="1">
    <citation type="journal article" date="2019" name="Int. J. Syst. Evol. Microbiol.">
        <title>The Global Catalogue of Microorganisms (GCM) 10K type strain sequencing project: providing services to taxonomists for standard genome sequencing and annotation.</title>
        <authorList>
            <consortium name="The Broad Institute Genomics Platform"/>
            <consortium name="The Broad Institute Genome Sequencing Center for Infectious Disease"/>
            <person name="Wu L."/>
            <person name="Ma J."/>
        </authorList>
    </citation>
    <scope>NUCLEOTIDE SEQUENCE [LARGE SCALE GENOMIC DNA]</scope>
    <source>
        <strain evidence="2">CGMCC 1.16060</strain>
    </source>
</reference>
<dbReference type="RefSeq" id="WP_163393388.1">
    <property type="nucleotide sequence ID" value="NZ_BMKP01000002.1"/>
</dbReference>
<accession>A0ABQ1TXD0</accession>
<name>A0ABQ1TXD0_9FLAO</name>
<dbReference type="EMBL" id="BMKP01000002">
    <property type="protein sequence ID" value="GGF05507.1"/>
    <property type="molecule type" value="Genomic_DNA"/>
</dbReference>
<organism evidence="1 2">
    <name type="scientific">Flavobacterium limi</name>
    <dbReference type="NCBI Taxonomy" id="2045105"/>
    <lineage>
        <taxon>Bacteria</taxon>
        <taxon>Pseudomonadati</taxon>
        <taxon>Bacteroidota</taxon>
        <taxon>Flavobacteriia</taxon>
        <taxon>Flavobacteriales</taxon>
        <taxon>Flavobacteriaceae</taxon>
        <taxon>Flavobacterium</taxon>
    </lineage>
</organism>
<gene>
    <name evidence="1" type="ORF">GCM10011518_13380</name>
</gene>
<evidence type="ECO:0000313" key="2">
    <source>
        <dbReference type="Proteomes" id="UP000655016"/>
    </source>
</evidence>